<evidence type="ECO:0000256" key="1">
    <source>
        <dbReference type="SAM" id="Phobius"/>
    </source>
</evidence>
<keyword evidence="3" id="KW-1185">Reference proteome</keyword>
<feature type="transmembrane region" description="Helical" evidence="1">
    <location>
        <begin position="35"/>
        <end position="65"/>
    </location>
</feature>
<dbReference type="PANTHER" id="PTHR34851:SF5">
    <property type="entry name" value="MARVEL DOMAIN-CONTAINING PROTEIN"/>
    <property type="match status" value="1"/>
</dbReference>
<accession>A0A3P6TFE0</accession>
<evidence type="ECO:0008006" key="4">
    <source>
        <dbReference type="Google" id="ProtNLM"/>
    </source>
</evidence>
<reference evidence="2 3" key="1">
    <citation type="submission" date="2018-08" db="EMBL/GenBank/DDBJ databases">
        <authorList>
            <person name="Laetsch R D."/>
            <person name="Stevens L."/>
            <person name="Kumar S."/>
            <person name="Blaxter L. M."/>
        </authorList>
    </citation>
    <scope>NUCLEOTIDE SEQUENCE [LARGE SCALE GENOMIC DNA]</scope>
</reference>
<sequence>VMNTEMMELDQNDGMVQYATTPKMVKREKRCCCSLLRVTTATVLIGLLELCYFSYEIISIIYHFVQTGEQYFLSLSISLFGMLLAFIASILLFIAVKTSIPYLLVPHLLMQVAIIFVLLIVCLFCIFAVMAGTSLDFGIVSVDDSIADDLALSMTGNSTYELIYTSQALSLFLSLTCIFLLLLGLLQVWLLIIVFRCFSYLQEEAILKAQRFNGNSDVNRLRARKRQNSATVAAKDNFFPLEMNSTKFIRNN</sequence>
<dbReference type="PANTHER" id="PTHR34851">
    <property type="entry name" value="PROTEIN CBG05235-RELATED"/>
    <property type="match status" value="1"/>
</dbReference>
<proteinExistence type="predicted"/>
<gene>
    <name evidence="2" type="ORF">NLS_LOCUS5554</name>
</gene>
<dbReference type="Proteomes" id="UP000277928">
    <property type="component" value="Unassembled WGS sequence"/>
</dbReference>
<dbReference type="EMBL" id="UYRX01000425">
    <property type="protein sequence ID" value="VDK82019.1"/>
    <property type="molecule type" value="Genomic_DNA"/>
</dbReference>
<feature type="transmembrane region" description="Helical" evidence="1">
    <location>
        <begin position="108"/>
        <end position="131"/>
    </location>
</feature>
<dbReference type="AlphaFoldDB" id="A0A3P6TFE0"/>
<feature type="transmembrane region" description="Helical" evidence="1">
    <location>
        <begin position="171"/>
        <end position="198"/>
    </location>
</feature>
<name>A0A3P6TFE0_LITSI</name>
<keyword evidence="1" id="KW-0812">Transmembrane</keyword>
<protein>
    <recommendedName>
        <fullName evidence="4">MARVEL domain-containing protein</fullName>
    </recommendedName>
</protein>
<evidence type="ECO:0000313" key="3">
    <source>
        <dbReference type="Proteomes" id="UP000277928"/>
    </source>
</evidence>
<feature type="non-terminal residue" evidence="2">
    <location>
        <position position="1"/>
    </location>
</feature>
<keyword evidence="1" id="KW-0472">Membrane</keyword>
<keyword evidence="1" id="KW-1133">Transmembrane helix</keyword>
<evidence type="ECO:0000313" key="2">
    <source>
        <dbReference type="EMBL" id="VDK82019.1"/>
    </source>
</evidence>
<dbReference type="OMA" id="LIIVFRC"/>
<feature type="transmembrane region" description="Helical" evidence="1">
    <location>
        <begin position="71"/>
        <end position="96"/>
    </location>
</feature>
<organism evidence="2 3">
    <name type="scientific">Litomosoides sigmodontis</name>
    <name type="common">Filarial nematode worm</name>
    <dbReference type="NCBI Taxonomy" id="42156"/>
    <lineage>
        <taxon>Eukaryota</taxon>
        <taxon>Metazoa</taxon>
        <taxon>Ecdysozoa</taxon>
        <taxon>Nematoda</taxon>
        <taxon>Chromadorea</taxon>
        <taxon>Rhabditida</taxon>
        <taxon>Spirurina</taxon>
        <taxon>Spiruromorpha</taxon>
        <taxon>Filarioidea</taxon>
        <taxon>Onchocercidae</taxon>
        <taxon>Litomosoides</taxon>
    </lineage>
</organism>
<dbReference type="OrthoDB" id="5813665at2759"/>